<keyword evidence="1 2" id="KW-0597">Phosphoprotein</keyword>
<dbReference type="Gene3D" id="3.40.50.2300">
    <property type="match status" value="1"/>
</dbReference>
<reference evidence="4" key="1">
    <citation type="submission" date="2021-01" db="EMBL/GenBank/DDBJ databases">
        <title>Genome sequence of Phenylobacterium sp. 20VBR1 isolated from a valley glaceir, Ny-Alesund, Svalbard.</title>
        <authorList>
            <person name="Thomas F.A."/>
            <person name="Krishnan K.P."/>
            <person name="Sinha R.K."/>
        </authorList>
    </citation>
    <scope>NUCLEOTIDE SEQUENCE</scope>
    <source>
        <strain evidence="4">20VBR1</strain>
    </source>
</reference>
<feature type="domain" description="Response regulatory" evidence="3">
    <location>
        <begin position="1"/>
        <end position="110"/>
    </location>
</feature>
<dbReference type="GO" id="GO:0000160">
    <property type="term" value="P:phosphorelay signal transduction system"/>
    <property type="evidence" value="ECO:0007669"/>
    <property type="project" value="InterPro"/>
</dbReference>
<organism evidence="4">
    <name type="scientific">Phenylobacterium glaciei</name>
    <dbReference type="NCBI Taxonomy" id="2803784"/>
    <lineage>
        <taxon>Bacteria</taxon>
        <taxon>Pseudomonadati</taxon>
        <taxon>Pseudomonadota</taxon>
        <taxon>Alphaproteobacteria</taxon>
        <taxon>Caulobacterales</taxon>
        <taxon>Caulobacteraceae</taxon>
        <taxon>Phenylobacterium</taxon>
    </lineage>
</organism>
<sequence length="118" mass="12600">MLVVEDEPLIGMDIEDAVEGLGHEVIGPIAELDEALEVAANAALGCAILDINIRGGHSYPVADMLLKRGLPVLLLSGYGEQTLPKRLQKEARLSKPFTGAQLDKEIRELCARAVNSGP</sequence>
<evidence type="ECO:0000256" key="2">
    <source>
        <dbReference type="PROSITE-ProRule" id="PRU00169"/>
    </source>
</evidence>
<dbReference type="EMBL" id="CP068570">
    <property type="protein sequence ID" value="QQZ51433.1"/>
    <property type="molecule type" value="Genomic_DNA"/>
</dbReference>
<gene>
    <name evidence="4" type="ORF">JKL49_10675</name>
</gene>
<dbReference type="PANTHER" id="PTHR44591:SF3">
    <property type="entry name" value="RESPONSE REGULATORY DOMAIN-CONTAINING PROTEIN"/>
    <property type="match status" value="1"/>
</dbReference>
<dbReference type="InterPro" id="IPR001789">
    <property type="entry name" value="Sig_transdc_resp-reg_receiver"/>
</dbReference>
<dbReference type="SUPFAM" id="SSF52172">
    <property type="entry name" value="CheY-like"/>
    <property type="match status" value="1"/>
</dbReference>
<evidence type="ECO:0000313" key="4">
    <source>
        <dbReference type="EMBL" id="QQZ51433.1"/>
    </source>
</evidence>
<evidence type="ECO:0000259" key="3">
    <source>
        <dbReference type="PROSITE" id="PS50110"/>
    </source>
</evidence>
<name>A0A974P6F4_9CAUL</name>
<feature type="modified residue" description="4-aspartylphosphate" evidence="2">
    <location>
        <position position="50"/>
    </location>
</feature>
<dbReference type="InterPro" id="IPR011006">
    <property type="entry name" value="CheY-like_superfamily"/>
</dbReference>
<dbReference type="AlphaFoldDB" id="A0A974P6F4"/>
<accession>A0A974P6F4</accession>
<dbReference type="SMART" id="SM00448">
    <property type="entry name" value="REC"/>
    <property type="match status" value="1"/>
</dbReference>
<proteinExistence type="predicted"/>
<dbReference type="PANTHER" id="PTHR44591">
    <property type="entry name" value="STRESS RESPONSE REGULATOR PROTEIN 1"/>
    <property type="match status" value="1"/>
</dbReference>
<dbReference type="InterPro" id="IPR050595">
    <property type="entry name" value="Bact_response_regulator"/>
</dbReference>
<evidence type="ECO:0000256" key="1">
    <source>
        <dbReference type="ARBA" id="ARBA00022553"/>
    </source>
</evidence>
<dbReference type="PROSITE" id="PS50110">
    <property type="entry name" value="RESPONSE_REGULATORY"/>
    <property type="match status" value="1"/>
</dbReference>
<protein>
    <submittedName>
        <fullName evidence="4">Response regulator</fullName>
    </submittedName>
</protein>
<dbReference type="Pfam" id="PF00072">
    <property type="entry name" value="Response_reg"/>
    <property type="match status" value="1"/>
</dbReference>